<organism evidence="2 3">
    <name type="scientific">Rhodopirellula baltica (strain DSM 10527 / NCIMB 13988 / SH1)</name>
    <dbReference type="NCBI Taxonomy" id="243090"/>
    <lineage>
        <taxon>Bacteria</taxon>
        <taxon>Pseudomonadati</taxon>
        <taxon>Planctomycetota</taxon>
        <taxon>Planctomycetia</taxon>
        <taxon>Pirellulales</taxon>
        <taxon>Pirellulaceae</taxon>
        <taxon>Rhodopirellula</taxon>
    </lineage>
</organism>
<feature type="transmembrane region" description="Helical" evidence="1">
    <location>
        <begin position="219"/>
        <end position="237"/>
    </location>
</feature>
<reference evidence="2 3" key="1">
    <citation type="journal article" date="2003" name="Proc. Natl. Acad. Sci. U.S.A.">
        <title>Complete genome sequence of the marine planctomycete Pirellula sp. strain 1.</title>
        <authorList>
            <person name="Gloeckner F.O."/>
            <person name="Kube M."/>
            <person name="Bauer M."/>
            <person name="Teeling H."/>
            <person name="Lombardot T."/>
            <person name="Ludwig W."/>
            <person name="Gade D."/>
            <person name="Beck A."/>
            <person name="Borzym K."/>
            <person name="Heitmann K."/>
            <person name="Rabus R."/>
            <person name="Schlesner H."/>
            <person name="Amann R."/>
            <person name="Reinhardt R."/>
        </authorList>
    </citation>
    <scope>NUCLEOTIDE SEQUENCE [LARGE SCALE GENOMIC DNA]</scope>
    <source>
        <strain evidence="3">DSM 10527 / NCIMB 13988 / SH1</strain>
    </source>
</reference>
<keyword evidence="1" id="KW-0472">Membrane</keyword>
<proteinExistence type="predicted"/>
<evidence type="ECO:0000313" key="2">
    <source>
        <dbReference type="EMBL" id="CAD77640.1"/>
    </source>
</evidence>
<feature type="transmembrane region" description="Helical" evidence="1">
    <location>
        <begin position="121"/>
        <end position="140"/>
    </location>
</feature>
<feature type="transmembrane region" description="Helical" evidence="1">
    <location>
        <begin position="295"/>
        <end position="314"/>
    </location>
</feature>
<feature type="transmembrane region" description="Helical" evidence="1">
    <location>
        <begin position="72"/>
        <end position="91"/>
    </location>
</feature>
<feature type="transmembrane region" description="Helical" evidence="1">
    <location>
        <begin position="320"/>
        <end position="339"/>
    </location>
</feature>
<protein>
    <submittedName>
        <fullName evidence="2">Uncharacterized protein</fullName>
    </submittedName>
</protein>
<keyword evidence="1" id="KW-1133">Transmembrane helix</keyword>
<dbReference type="AlphaFoldDB" id="Q7UIH4"/>
<keyword evidence="1" id="KW-0812">Transmembrane</keyword>
<gene>
    <name evidence="2" type="ordered locus">RB12528</name>
</gene>
<dbReference type="KEGG" id="rba:RB12528"/>
<dbReference type="InParanoid" id="Q7UIH4"/>
<dbReference type="OrthoDB" id="272855at2"/>
<feature type="transmembrane region" description="Helical" evidence="1">
    <location>
        <begin position="160"/>
        <end position="182"/>
    </location>
</feature>
<dbReference type="STRING" id="243090.RB12528"/>
<dbReference type="EnsemblBacteria" id="CAD77640">
    <property type="protein sequence ID" value="CAD77640"/>
    <property type="gene ID" value="RB12528"/>
</dbReference>
<feature type="transmembrane region" description="Helical" evidence="1">
    <location>
        <begin position="270"/>
        <end position="288"/>
    </location>
</feature>
<dbReference type="PATRIC" id="fig|243090.15.peg.6070"/>
<dbReference type="Proteomes" id="UP000001025">
    <property type="component" value="Chromosome"/>
</dbReference>
<dbReference type="HOGENOM" id="CLU_811048_0_0_0"/>
<keyword evidence="3" id="KW-1185">Reference proteome</keyword>
<sequence length="342" mass="37096">MLAAFWRRLSPGELKTEKAHRATHTATCSRFLEYHASPMNTPTSLPPASTDDTAIGQAPEAERISHSLAMAVCLRIVVVVQCFGLGGRYLFASLETESDVYGWLYFDCHWSESIAQLIDNMGALTTLFAGGVLCLNGLLIQKPMGDSSWSRVVGWLDRTAAVWIAIWMLLIAAAHMMRAAVFAELSLPEHAVRYIAPLALAVCGGVGVASCVSSARTRIAVIMLAVAASCTFAAHGYKAYQCYAPFIDLILLSDMQWTNAGFTQATAEKLLVAIGIADILVALVLLAFRSRIAAFYMVVWGLVTAASRMTALGMEAWPETLIRIANGGVPLVILIHWTTKRK</sequence>
<dbReference type="EMBL" id="BX294155">
    <property type="protein sequence ID" value="CAD77640.1"/>
    <property type="molecule type" value="Genomic_DNA"/>
</dbReference>
<feature type="transmembrane region" description="Helical" evidence="1">
    <location>
        <begin position="194"/>
        <end position="212"/>
    </location>
</feature>
<name>Q7UIH4_RHOBA</name>
<evidence type="ECO:0000313" key="3">
    <source>
        <dbReference type="Proteomes" id="UP000001025"/>
    </source>
</evidence>
<evidence type="ECO:0000256" key="1">
    <source>
        <dbReference type="SAM" id="Phobius"/>
    </source>
</evidence>
<accession>Q7UIH4</accession>